<dbReference type="InterPro" id="IPR008884">
    <property type="entry name" value="TylF_MeTrfase"/>
</dbReference>
<protein>
    <submittedName>
        <fullName evidence="1">Macrocin-O-methyltransferase</fullName>
    </submittedName>
</protein>
<dbReference type="EMBL" id="CP000230">
    <property type="protein sequence ID" value="ABC23151.1"/>
    <property type="molecule type" value="Genomic_DNA"/>
</dbReference>
<dbReference type="SUPFAM" id="SSF53335">
    <property type="entry name" value="S-adenosyl-L-methionine-dependent methyltransferases"/>
    <property type="match status" value="2"/>
</dbReference>
<name>Q2RRU4_RHORT</name>
<proteinExistence type="predicted"/>
<reference evidence="1 2" key="1">
    <citation type="journal article" date="2011" name="Stand. Genomic Sci.">
        <title>Complete genome sequence of Rhodospirillum rubrum type strain (S1).</title>
        <authorList>
            <person name="Munk A.C."/>
            <person name="Copeland A."/>
            <person name="Lucas S."/>
            <person name="Lapidus A."/>
            <person name="Del Rio T.G."/>
            <person name="Barry K."/>
            <person name="Detter J.C."/>
            <person name="Hammon N."/>
            <person name="Israni S."/>
            <person name="Pitluck S."/>
            <person name="Brettin T."/>
            <person name="Bruce D."/>
            <person name="Han C."/>
            <person name="Tapia R."/>
            <person name="Gilna P."/>
            <person name="Schmutz J."/>
            <person name="Larimer F."/>
            <person name="Land M."/>
            <person name="Kyrpides N.C."/>
            <person name="Mavromatis K."/>
            <person name="Richardson P."/>
            <person name="Rohde M."/>
            <person name="Goker M."/>
            <person name="Klenk H.P."/>
            <person name="Zhang Y."/>
            <person name="Roberts G.P."/>
            <person name="Reslewic S."/>
            <person name="Schwartz D.C."/>
        </authorList>
    </citation>
    <scope>NUCLEOTIDE SEQUENCE [LARGE SCALE GENOMIC DNA]</scope>
    <source>
        <strain evidence="2">ATCC 11170 / ATH 1.1.1 / DSM 467 / LMG 4362 / NCIMB 8255 / S1</strain>
    </source>
</reference>
<dbReference type="RefSeq" id="WP_011390104.1">
    <property type="nucleotide sequence ID" value="NC_007643.1"/>
</dbReference>
<dbReference type="eggNOG" id="COG4122">
    <property type="taxonomic scope" value="Bacteria"/>
</dbReference>
<evidence type="ECO:0000313" key="2">
    <source>
        <dbReference type="Proteomes" id="UP000001929"/>
    </source>
</evidence>
<dbReference type="EnsemblBacteria" id="ABC23151">
    <property type="protein sequence ID" value="ABC23151"/>
    <property type="gene ID" value="Rru_A2351"/>
</dbReference>
<dbReference type="PATRIC" id="fig|269796.9.peg.2453"/>
<keyword evidence="2" id="KW-1185">Reference proteome</keyword>
<dbReference type="AlphaFoldDB" id="Q2RRU4"/>
<dbReference type="Pfam" id="PF05711">
    <property type="entry name" value="TylF"/>
    <property type="match status" value="1"/>
</dbReference>
<gene>
    <name evidence="1" type="ordered locus">Rru_A2351</name>
</gene>
<dbReference type="InterPro" id="IPR029063">
    <property type="entry name" value="SAM-dependent_MTases_sf"/>
</dbReference>
<dbReference type="eggNOG" id="COG2227">
    <property type="taxonomic scope" value="Bacteria"/>
</dbReference>
<sequence length="557" mass="62459">MSLYPFLGSDASSADRYLRLIKRSLINDLYLELEAILHYLVLCRRRGEEADPGIIRDIAAHRPDIVAHLRQARDEGGRVLWPETGGQVYDPHNISEHVHTMIGRRRLDHLHHCLDTLLAEGIPGDLIEAGVWRGGATIFMRAHLAAHGVTDRAVWVADSFRGLPEPSVEEDRGYDLSQSLEPILAISEERVKALFARYDLLDDQVLFLPGWFRETLPQAPIDKIALLRLDGDLYESTMDALLALYDKVAPGGFIIVDDCGAMPPCRRAVEDFRAERGISAPLERIDWTGMAWRKEGERLPPLRSCSTAPFTEIKRPCPPISACAFYHTMETPDGLMTGQWDLRDTTDAYLGAVDFAGKTVLEIGPASGYLTFHMERAGAAVTAVEPPLKRLWDIFPHQGVDRDAWRASFLQSIIRIRNSFWYMHHHQGSKARLIETVPEAIPAEVGRFDIGVLAAILLHTRSPFSILESVAARVEETIIVTDLYDCALGELPVMRLIPDPEGTAVDTWWSFSPRFFLQALACLGFPRAEVTIHHQRGPGDSLFPMFTVVAHRDRSGR</sequence>
<evidence type="ECO:0000313" key="1">
    <source>
        <dbReference type="EMBL" id="ABC23151.1"/>
    </source>
</evidence>
<dbReference type="HOGENOM" id="CLU_489048_0_0_5"/>
<accession>Q2RRU4</accession>
<dbReference type="KEGG" id="rru:Rru_A2351"/>
<dbReference type="PANTHER" id="PTHR40036">
    <property type="entry name" value="MACROCIN O-METHYLTRANSFERASE"/>
    <property type="match status" value="1"/>
</dbReference>
<dbReference type="Gene3D" id="3.40.50.150">
    <property type="entry name" value="Vaccinia Virus protein VP39"/>
    <property type="match status" value="2"/>
</dbReference>
<organism evidence="1 2">
    <name type="scientific">Rhodospirillum rubrum (strain ATCC 11170 / ATH 1.1.1 / DSM 467 / LMG 4362 / NCIMB 8255 / S1)</name>
    <dbReference type="NCBI Taxonomy" id="269796"/>
    <lineage>
        <taxon>Bacteria</taxon>
        <taxon>Pseudomonadati</taxon>
        <taxon>Pseudomonadota</taxon>
        <taxon>Alphaproteobacteria</taxon>
        <taxon>Rhodospirillales</taxon>
        <taxon>Rhodospirillaceae</taxon>
        <taxon>Rhodospirillum</taxon>
    </lineage>
</organism>
<dbReference type="PANTHER" id="PTHR40036:SF1">
    <property type="entry name" value="MACROCIN O-METHYLTRANSFERASE"/>
    <property type="match status" value="1"/>
</dbReference>
<dbReference type="STRING" id="269796.Rru_A2351"/>
<dbReference type="Proteomes" id="UP000001929">
    <property type="component" value="Chromosome"/>
</dbReference>